<keyword evidence="4" id="KW-0596">Phosphopantetheine</keyword>
<dbReference type="GO" id="GO:0016297">
    <property type="term" value="F:fatty acyl-[ACP] hydrolase activity"/>
    <property type="evidence" value="ECO:0007669"/>
    <property type="project" value="UniProtKB-EC"/>
</dbReference>
<dbReference type="OMA" id="HNKTHEL"/>
<dbReference type="Gene3D" id="3.30.70.3290">
    <property type="match status" value="1"/>
</dbReference>
<proteinExistence type="inferred from homology"/>
<dbReference type="Pfam" id="PF02801">
    <property type="entry name" value="Ketoacyl-synt_C"/>
    <property type="match status" value="1"/>
</dbReference>
<keyword evidence="9" id="KW-0560">Oxidoreductase</keyword>
<keyword evidence="10" id="KW-0520">NAD</keyword>
<evidence type="ECO:0000313" key="18">
    <source>
        <dbReference type="EnsemblMetazoa" id="SMAR006479-PA"/>
    </source>
</evidence>
<dbReference type="PANTHER" id="PTHR43775">
    <property type="entry name" value="FATTY ACID SYNTHASE"/>
    <property type="match status" value="1"/>
</dbReference>
<dbReference type="STRING" id="126957.T1IZ10"/>
<evidence type="ECO:0000256" key="11">
    <source>
        <dbReference type="ARBA" id="ARBA00023098"/>
    </source>
</evidence>
<name>T1IZ10_STRMM</name>
<evidence type="ECO:0000256" key="12">
    <source>
        <dbReference type="ARBA" id="ARBA00023160"/>
    </source>
</evidence>
<dbReference type="eggNOG" id="KOG1202">
    <property type="taxonomic scope" value="Eukaryota"/>
</dbReference>
<evidence type="ECO:0000256" key="6">
    <source>
        <dbReference type="ARBA" id="ARBA00022801"/>
    </source>
</evidence>
<keyword evidence="5" id="KW-0444">Lipid biosynthesis</keyword>
<comment type="similarity">
    <text evidence="15">Belongs to the thiolase-like superfamily. Beta-ketoacyl-ACP synthases family.</text>
</comment>
<dbReference type="GO" id="GO:0006633">
    <property type="term" value="P:fatty acid biosynthetic process"/>
    <property type="evidence" value="ECO:0007669"/>
    <property type="project" value="UniProtKB-KW"/>
</dbReference>
<evidence type="ECO:0000256" key="5">
    <source>
        <dbReference type="ARBA" id="ARBA00022516"/>
    </source>
</evidence>
<dbReference type="Gene3D" id="3.40.50.1820">
    <property type="entry name" value="alpha/beta hydrolase"/>
    <property type="match status" value="1"/>
</dbReference>
<dbReference type="SUPFAM" id="SSF53901">
    <property type="entry name" value="Thiolase-like"/>
    <property type="match status" value="1"/>
</dbReference>
<evidence type="ECO:0000256" key="15">
    <source>
        <dbReference type="RuleBase" id="RU003694"/>
    </source>
</evidence>
<dbReference type="SMART" id="SM00825">
    <property type="entry name" value="PKS_KS"/>
    <property type="match status" value="1"/>
</dbReference>
<dbReference type="InterPro" id="IPR014031">
    <property type="entry name" value="Ketoacyl_synth_C"/>
</dbReference>
<protein>
    <recommendedName>
        <fullName evidence="3">Fatty acid synthase</fullName>
        <ecNumber evidence="2">2.3.1.85</ecNumber>
        <ecNumber evidence="1">3.1.2.14</ecNumber>
    </recommendedName>
</protein>
<evidence type="ECO:0000259" key="17">
    <source>
        <dbReference type="PROSITE" id="PS52004"/>
    </source>
</evidence>
<dbReference type="PANTHER" id="PTHR43775:SF7">
    <property type="entry name" value="FATTY ACID SYNTHASE"/>
    <property type="match status" value="1"/>
</dbReference>
<dbReference type="HOGENOM" id="CLU_237402_0_0_1"/>
<feature type="compositionally biased region" description="Basic and acidic residues" evidence="16">
    <location>
        <begin position="1233"/>
        <end position="1243"/>
    </location>
</feature>
<dbReference type="PhylomeDB" id="T1IZ10"/>
<dbReference type="InterPro" id="IPR029058">
    <property type="entry name" value="AB_hydrolase_fold"/>
</dbReference>
<evidence type="ECO:0000256" key="14">
    <source>
        <dbReference type="ARBA" id="ARBA00044883"/>
    </source>
</evidence>
<evidence type="ECO:0000256" key="7">
    <source>
        <dbReference type="ARBA" id="ARBA00022832"/>
    </source>
</evidence>
<evidence type="ECO:0000313" key="19">
    <source>
        <dbReference type="Proteomes" id="UP000014500"/>
    </source>
</evidence>
<feature type="domain" description="Ketosynthase family 3 (KS3)" evidence="17">
    <location>
        <begin position="6"/>
        <end position="401"/>
    </location>
</feature>
<dbReference type="Gene3D" id="3.40.47.10">
    <property type="match status" value="1"/>
</dbReference>
<dbReference type="PROSITE" id="PS52004">
    <property type="entry name" value="KS3_2"/>
    <property type="match status" value="1"/>
</dbReference>
<dbReference type="InterPro" id="IPR032821">
    <property type="entry name" value="PKS_assoc"/>
</dbReference>
<keyword evidence="11" id="KW-0443">Lipid metabolism</keyword>
<dbReference type="GO" id="GO:0016491">
    <property type="term" value="F:oxidoreductase activity"/>
    <property type="evidence" value="ECO:0007669"/>
    <property type="project" value="UniProtKB-KW"/>
</dbReference>
<organism evidence="18 19">
    <name type="scientific">Strigamia maritima</name>
    <name type="common">European centipede</name>
    <name type="synonym">Geophilus maritimus</name>
    <dbReference type="NCBI Taxonomy" id="126957"/>
    <lineage>
        <taxon>Eukaryota</taxon>
        <taxon>Metazoa</taxon>
        <taxon>Ecdysozoa</taxon>
        <taxon>Arthropoda</taxon>
        <taxon>Myriapoda</taxon>
        <taxon>Chilopoda</taxon>
        <taxon>Pleurostigmophora</taxon>
        <taxon>Geophilomorpha</taxon>
        <taxon>Linotaeniidae</taxon>
        <taxon>Strigamia</taxon>
    </lineage>
</organism>
<evidence type="ECO:0000256" key="13">
    <source>
        <dbReference type="ARBA" id="ARBA00023268"/>
    </source>
</evidence>
<dbReference type="EC" id="3.1.2.14" evidence="1"/>
<dbReference type="SUPFAM" id="SSF53474">
    <property type="entry name" value="alpha/beta-Hydrolases"/>
    <property type="match status" value="1"/>
</dbReference>
<feature type="region of interest" description="Disordered" evidence="16">
    <location>
        <begin position="1233"/>
        <end position="1263"/>
    </location>
</feature>
<dbReference type="Gene3D" id="3.30.70.250">
    <property type="entry name" value="Malonyl-CoA ACP transacylase, ACP-binding"/>
    <property type="match status" value="1"/>
</dbReference>
<keyword evidence="15" id="KW-0808">Transferase</keyword>
<dbReference type="EnsemblMetazoa" id="SMAR006479-RA">
    <property type="protein sequence ID" value="SMAR006479-PA"/>
    <property type="gene ID" value="SMAR006479"/>
</dbReference>
<evidence type="ECO:0000256" key="10">
    <source>
        <dbReference type="ARBA" id="ARBA00023027"/>
    </source>
</evidence>
<dbReference type="Pfam" id="PF00975">
    <property type="entry name" value="Thioesterase"/>
    <property type="match status" value="1"/>
</dbReference>
<evidence type="ECO:0000256" key="4">
    <source>
        <dbReference type="ARBA" id="ARBA00022450"/>
    </source>
</evidence>
<evidence type="ECO:0000256" key="8">
    <source>
        <dbReference type="ARBA" id="ARBA00022857"/>
    </source>
</evidence>
<comment type="catalytic activity">
    <reaction evidence="14">
        <text>acetyl-CoA + n malonyl-CoA + 2n NADPH + 2n H(+) = a long-chain fatty acid + (n+1) CoA + n CO2 + 2n NADP(+).</text>
        <dbReference type="EC" id="2.3.1.85"/>
    </reaction>
</comment>
<dbReference type="GO" id="GO:0004312">
    <property type="term" value="F:fatty acid synthase activity"/>
    <property type="evidence" value="ECO:0007669"/>
    <property type="project" value="UniProtKB-EC"/>
</dbReference>
<reference evidence="19" key="1">
    <citation type="submission" date="2011-05" db="EMBL/GenBank/DDBJ databases">
        <authorList>
            <person name="Richards S.R."/>
            <person name="Qu J."/>
            <person name="Jiang H."/>
            <person name="Jhangiani S.N."/>
            <person name="Agravi P."/>
            <person name="Goodspeed R."/>
            <person name="Gross S."/>
            <person name="Mandapat C."/>
            <person name="Jackson L."/>
            <person name="Mathew T."/>
            <person name="Pu L."/>
            <person name="Thornton R."/>
            <person name="Saada N."/>
            <person name="Wilczek-Boney K.B."/>
            <person name="Lee S."/>
            <person name="Kovar C."/>
            <person name="Wu Y."/>
            <person name="Scherer S.E."/>
            <person name="Worley K.C."/>
            <person name="Muzny D.M."/>
            <person name="Gibbs R."/>
        </authorList>
    </citation>
    <scope>NUCLEOTIDE SEQUENCE</scope>
    <source>
        <strain evidence="19">Brora</strain>
    </source>
</reference>
<dbReference type="Pfam" id="PF16197">
    <property type="entry name" value="KAsynt_C_assoc"/>
    <property type="match status" value="1"/>
</dbReference>
<dbReference type="InterPro" id="IPR016039">
    <property type="entry name" value="Thiolase-like"/>
</dbReference>
<keyword evidence="12" id="KW-0275">Fatty acid biosynthesis</keyword>
<dbReference type="InterPro" id="IPR001227">
    <property type="entry name" value="Ac_transferase_dom_sf"/>
</dbReference>
<dbReference type="Pfam" id="PF00109">
    <property type="entry name" value="ketoacyl-synt"/>
    <property type="match status" value="1"/>
</dbReference>
<dbReference type="InterPro" id="IPR014030">
    <property type="entry name" value="Ketoacyl_synth_N"/>
</dbReference>
<sequence>MTTEREDGVFVLGMSCRVGTANNIEKYWKNLQTGVDMVGQSEPRWPNKIYDLPEGLSVLQHINEFDSEYFDFSSKEANEMDPQIRLLLEVATEAVLDSGVAPFDLSNSTCGVFTSVYKSEVQSLNYPIEHCSTAMHAAKLSSFFNLNGPSMCVDSACSSSLVATNLAFDYLKSNKIQYALVTATSLLLSPNQSLQNFRLGMTSETGKCHTWDETADGYVRAEGIFAILLARGSDHPRLYVEIIAGANNSDGYTPEGIIFPNSGALLSLFEEIYCKVPLSDLVYLECHAPGTQAGDVAETNAICAILKKKKVTRPLLIGSVKPNLGHAEWAAGLASFIKAVLCISRKQIPPNLNLENLNPNITGITVGTLIPVTDLLTLPDGLVGVTAMGFGGSNCHLVLKSVETSRLFAPNNLLLLTASRTNVGLKMQDSVLSTIYDPKYISFISQAFTSSLCASMLHRRSAIVSGFDNVYAHDEFLADSCIGNVRTTDDVFIVVHDIGMVGDLDDFYLPSMGFDDNPLNCPMFRRCLQRIEDIYLKYGTPGKRSSCRVHSFNDVLSCSASYILTILSIITEVGMTIEGCIGAGLSDLIAGSIDGCIHPYNVLSLLKIIATILRAEGTENNDRRNALEVDETGIELQILFGLNIRILSNNSFRSTTISFQSDYEHTILSTLNEKEISYRPIELAHPRLYTEKLRNVEKQFVGIVNKKLITGEKEQSIRSKTWFNIHGHIEEQFNSQPISPRYIGQIIRHSTLLTHAIVKIPKTSTQVHIGMRSKPVWVPEDVIYIDATSYLSILQAFGLLYLKGFNVNPNELNATSQVTGTCPNIGQLVQWDHSVECAVPHWLQFSATVKQEEIKDCFKLQCSGSLSSFLCEILMRIVVTFCQTDDAVELYNLDLYPDRLSNIKDDDNVFLHVTEASKSFKAFDGSNVLARGNYKTEIVTYTNTSVNKLLQVDGKRSGPIVLEVTWRGDVLECLELVIEKLQQMTNAHDRRLSIQSFGLKFSSLPRRNRKNTQISFTAELTSGLCHGNGIFLKMSPIWICDTLFLRTSSDLHIPLVALDLSDIVRQEDSPVEIHMMRLYQLQDAFEHNPSLILVYCTSNVTHIHNIGISLITKSKITLLLNLQLPKIVSCQYAVGVVIPYLLALFVAEKMSTEAENVIIDELAVFSAQSDFLLTSILFLTQTIARNIFAIIQNDKHKDVFKDTSSSSKMTVDVITDSTVDSFLAESEISDLHHDTSTASKDSESEQSMYLSDNDVSRTDSPISEASRNSHHIVELLFPQVIVLSYNEASSLQIQKYATNMKIRNIISLHPDLPKSCAALSSGGTLIHMGGVDAENLGIGICAQYGAIQTLNPMFSLTQILDNINDLSFPTEDEDCNSDHWANMWTLYLQTTDIAPFDAENNNAYRSTATIPTVIPIGLNVVQEKLQTKLKEDASSANIFKNLEWMGKFHSLARSSRLKRITRLFESSQYPPDASTPFNLRLKSASPVVHSLPQNESEGKSRVHFDLSDEEMSSPHFLPIAAPLSRPCQPVLVKMNKVTEGSPIFFIHPVTGVLNLLKNLATELPVPCYGLQQTSTAPANSLLNLANFYLEICRGIVKDEPLRLIGFSYGACIAYVMAVEGQRSGVDVSHLIMLDGSPDYVKVPLVKIRESYGIAEVQSVLDTEELLAFLQIYGNVAVNSIRAELMNCADRNERVNVAVNYLTTCDSPRTQSQNRWKWASRRLSDAPDPRLLATANQVLLSQRIERANAFLANMDLVDFWIASDEKFKGDVYLFRIEDPPLHCPDLPDDYGLRNLVIGKVRIKKYKETHESLVGPTNVLQLALDVMALFL</sequence>
<keyword evidence="13" id="KW-0511">Multifunctional enzyme</keyword>
<reference evidence="18" key="2">
    <citation type="submission" date="2015-02" db="UniProtKB">
        <authorList>
            <consortium name="EnsemblMetazoa"/>
        </authorList>
    </citation>
    <scope>IDENTIFICATION</scope>
</reference>
<evidence type="ECO:0000256" key="16">
    <source>
        <dbReference type="SAM" id="MobiDB-lite"/>
    </source>
</evidence>
<dbReference type="CDD" id="cd00833">
    <property type="entry name" value="PKS"/>
    <property type="match status" value="1"/>
</dbReference>
<keyword evidence="8" id="KW-0521">NADP</keyword>
<dbReference type="InterPro" id="IPR020841">
    <property type="entry name" value="PKS_Beta-ketoAc_synthase_dom"/>
</dbReference>
<keyword evidence="19" id="KW-1185">Reference proteome</keyword>
<evidence type="ECO:0000256" key="9">
    <source>
        <dbReference type="ARBA" id="ARBA00023002"/>
    </source>
</evidence>
<evidence type="ECO:0000256" key="1">
    <source>
        <dbReference type="ARBA" id="ARBA00012480"/>
    </source>
</evidence>
<dbReference type="EC" id="2.3.1.85" evidence="2"/>
<dbReference type="EMBL" id="JH431703">
    <property type="status" value="NOT_ANNOTATED_CDS"/>
    <property type="molecule type" value="Genomic_DNA"/>
</dbReference>
<dbReference type="InterPro" id="IPR050091">
    <property type="entry name" value="PKS_NRPS_Biosynth_Enz"/>
</dbReference>
<dbReference type="InterPro" id="IPR001031">
    <property type="entry name" value="Thioesterase"/>
</dbReference>
<keyword evidence="6" id="KW-0378">Hydrolase</keyword>
<dbReference type="Gene3D" id="1.10.287.1960">
    <property type="match status" value="1"/>
</dbReference>
<evidence type="ECO:0000256" key="3">
    <source>
        <dbReference type="ARBA" id="ARBA00018769"/>
    </source>
</evidence>
<dbReference type="Proteomes" id="UP000014500">
    <property type="component" value="Unassembled WGS sequence"/>
</dbReference>
<dbReference type="Gene3D" id="3.40.366.10">
    <property type="entry name" value="Malonyl-Coenzyme A Acyl Carrier Protein, domain 2"/>
    <property type="match status" value="1"/>
</dbReference>
<keyword evidence="7" id="KW-0276">Fatty acid metabolism</keyword>
<accession>T1IZ10</accession>
<evidence type="ECO:0000256" key="2">
    <source>
        <dbReference type="ARBA" id="ARBA00012873"/>
    </source>
</evidence>